<feature type="chain" id="PRO_5020964747" evidence="5">
    <location>
        <begin position="24"/>
        <end position="108"/>
    </location>
</feature>
<evidence type="ECO:0000256" key="5">
    <source>
        <dbReference type="SAM" id="SignalP"/>
    </source>
</evidence>
<keyword evidence="2 4" id="KW-0479">Metal-binding</keyword>
<evidence type="ECO:0000313" key="7">
    <source>
        <dbReference type="EMBL" id="RZU47892.1"/>
    </source>
</evidence>
<organism evidence="7 8">
    <name type="scientific">Fluviicoccus keumensis</name>
    <dbReference type="NCBI Taxonomy" id="1435465"/>
    <lineage>
        <taxon>Bacteria</taxon>
        <taxon>Pseudomonadati</taxon>
        <taxon>Pseudomonadota</taxon>
        <taxon>Gammaproteobacteria</taxon>
        <taxon>Moraxellales</taxon>
        <taxon>Moraxellaceae</taxon>
        <taxon>Fluviicoccus</taxon>
    </lineage>
</organism>
<dbReference type="SUPFAM" id="SSF46626">
    <property type="entry name" value="Cytochrome c"/>
    <property type="match status" value="1"/>
</dbReference>
<dbReference type="InterPro" id="IPR036909">
    <property type="entry name" value="Cyt_c-like_dom_sf"/>
</dbReference>
<dbReference type="OrthoDB" id="5523448at2"/>
<dbReference type="GO" id="GO:0020037">
    <property type="term" value="F:heme binding"/>
    <property type="evidence" value="ECO:0007669"/>
    <property type="project" value="InterPro"/>
</dbReference>
<evidence type="ECO:0000256" key="3">
    <source>
        <dbReference type="ARBA" id="ARBA00023004"/>
    </source>
</evidence>
<dbReference type="InterPro" id="IPR009056">
    <property type="entry name" value="Cyt_c-like_dom"/>
</dbReference>
<reference evidence="7 8" key="1">
    <citation type="submission" date="2019-02" db="EMBL/GenBank/DDBJ databases">
        <title>Genomic Encyclopedia of Type Strains, Phase IV (KMG-IV): sequencing the most valuable type-strain genomes for metagenomic binning, comparative biology and taxonomic classification.</title>
        <authorList>
            <person name="Goeker M."/>
        </authorList>
    </citation>
    <scope>NUCLEOTIDE SEQUENCE [LARGE SCALE GENOMIC DNA]</scope>
    <source>
        <strain evidence="7 8">DSM 105135</strain>
    </source>
</reference>
<gene>
    <name evidence="7" type="ORF">EV700_0859</name>
</gene>
<comment type="caution">
    <text evidence="7">The sequence shown here is derived from an EMBL/GenBank/DDBJ whole genome shotgun (WGS) entry which is preliminary data.</text>
</comment>
<feature type="domain" description="Cytochrome c" evidence="6">
    <location>
        <begin position="22"/>
        <end position="106"/>
    </location>
</feature>
<feature type="signal peptide" evidence="5">
    <location>
        <begin position="1"/>
        <end position="23"/>
    </location>
</feature>
<keyword evidence="3 4" id="KW-0408">Iron</keyword>
<dbReference type="Proteomes" id="UP000292423">
    <property type="component" value="Unassembled WGS sequence"/>
</dbReference>
<protein>
    <submittedName>
        <fullName evidence="7">Cbb3-type cytochrome c oxidase subunit III</fullName>
    </submittedName>
</protein>
<accession>A0A4Q7ZBA7</accession>
<dbReference type="RefSeq" id="WP_130411101.1">
    <property type="nucleotide sequence ID" value="NZ_SHKX01000010.1"/>
</dbReference>
<evidence type="ECO:0000259" key="6">
    <source>
        <dbReference type="PROSITE" id="PS51007"/>
    </source>
</evidence>
<evidence type="ECO:0000256" key="2">
    <source>
        <dbReference type="ARBA" id="ARBA00022723"/>
    </source>
</evidence>
<sequence>MPRLFVRRALFGATLLLTTAAGAAVDGPALYKEHCAKCHAETGQADNWRGYLYFARNFTSPAWQKKMSDNDILEQINDGPRIMPPFRDTLNSEQKAALIKVIRGFGGR</sequence>
<keyword evidence="5" id="KW-0732">Signal</keyword>
<evidence type="ECO:0000256" key="1">
    <source>
        <dbReference type="ARBA" id="ARBA00022617"/>
    </source>
</evidence>
<evidence type="ECO:0000256" key="4">
    <source>
        <dbReference type="PROSITE-ProRule" id="PRU00433"/>
    </source>
</evidence>
<keyword evidence="8" id="KW-1185">Reference proteome</keyword>
<dbReference type="PROSITE" id="PS51007">
    <property type="entry name" value="CYTC"/>
    <property type="match status" value="1"/>
</dbReference>
<dbReference type="GO" id="GO:0009055">
    <property type="term" value="F:electron transfer activity"/>
    <property type="evidence" value="ECO:0007669"/>
    <property type="project" value="InterPro"/>
</dbReference>
<dbReference type="EMBL" id="SHKX01000010">
    <property type="protein sequence ID" value="RZU47892.1"/>
    <property type="molecule type" value="Genomic_DNA"/>
</dbReference>
<dbReference type="Pfam" id="PF13442">
    <property type="entry name" value="Cytochrome_CBB3"/>
    <property type="match status" value="1"/>
</dbReference>
<evidence type="ECO:0000313" key="8">
    <source>
        <dbReference type="Proteomes" id="UP000292423"/>
    </source>
</evidence>
<dbReference type="Gene3D" id="1.10.760.10">
    <property type="entry name" value="Cytochrome c-like domain"/>
    <property type="match status" value="1"/>
</dbReference>
<name>A0A4Q7ZBA7_9GAMM</name>
<dbReference type="AlphaFoldDB" id="A0A4Q7ZBA7"/>
<proteinExistence type="predicted"/>
<keyword evidence="1 4" id="KW-0349">Heme</keyword>
<dbReference type="GO" id="GO:0046872">
    <property type="term" value="F:metal ion binding"/>
    <property type="evidence" value="ECO:0007669"/>
    <property type="project" value="UniProtKB-KW"/>
</dbReference>